<gene>
    <name evidence="3" type="ORF">FH969_01785</name>
</gene>
<dbReference type="Pfam" id="PF01928">
    <property type="entry name" value="CYTH"/>
    <property type="match status" value="1"/>
</dbReference>
<dbReference type="RefSeq" id="WP_139985692.1">
    <property type="nucleotide sequence ID" value="NZ_VENP01000003.1"/>
</dbReference>
<evidence type="ECO:0000313" key="3">
    <source>
        <dbReference type="EMBL" id="TNU76851.1"/>
    </source>
</evidence>
<feature type="region of interest" description="Disordered" evidence="1">
    <location>
        <begin position="183"/>
        <end position="204"/>
    </location>
</feature>
<dbReference type="Pfam" id="PF05235">
    <property type="entry name" value="CHAD"/>
    <property type="match status" value="1"/>
</dbReference>
<organism evidence="3 4">
    <name type="scientific">Miniimonas arenae</name>
    <dbReference type="NCBI Taxonomy" id="676201"/>
    <lineage>
        <taxon>Bacteria</taxon>
        <taxon>Bacillati</taxon>
        <taxon>Actinomycetota</taxon>
        <taxon>Actinomycetes</taxon>
        <taxon>Micrococcales</taxon>
        <taxon>Beutenbergiaceae</taxon>
        <taxon>Miniimonas</taxon>
    </lineage>
</organism>
<dbReference type="Gene3D" id="2.40.320.10">
    <property type="entry name" value="Hypothetical Protein Pfu-838710-001"/>
    <property type="match status" value="1"/>
</dbReference>
<dbReference type="SUPFAM" id="SSF55154">
    <property type="entry name" value="CYTH-like phosphatases"/>
    <property type="match status" value="1"/>
</dbReference>
<dbReference type="PANTHER" id="PTHR39339:SF1">
    <property type="entry name" value="CHAD DOMAIN-CONTAINING PROTEIN"/>
    <property type="match status" value="1"/>
</dbReference>
<protein>
    <submittedName>
        <fullName evidence="3">CYTH and CHAD domain-containing protein</fullName>
    </submittedName>
</protein>
<keyword evidence="4" id="KW-1185">Reference proteome</keyword>
<reference evidence="3 4" key="1">
    <citation type="submission" date="2019-06" db="EMBL/GenBank/DDBJ databases">
        <title>Draft genome sequence of Miniimonas arenae KCTC 19750T isolated from sea sand.</title>
        <authorList>
            <person name="Park S.-J."/>
        </authorList>
    </citation>
    <scope>NUCLEOTIDE SEQUENCE [LARGE SCALE GENOMIC DNA]</scope>
    <source>
        <strain evidence="3 4">KCTC 19750</strain>
    </source>
</reference>
<dbReference type="InterPro" id="IPR023577">
    <property type="entry name" value="CYTH_domain"/>
</dbReference>
<feature type="domain" description="CHAD" evidence="2">
    <location>
        <begin position="276"/>
        <end position="556"/>
    </location>
</feature>
<accession>A0A5C5BE87</accession>
<dbReference type="AlphaFoldDB" id="A0A5C5BE87"/>
<name>A0A5C5BE87_9MICO</name>
<dbReference type="InterPro" id="IPR007899">
    <property type="entry name" value="CHAD_dom"/>
</dbReference>
<dbReference type="Proteomes" id="UP000313849">
    <property type="component" value="Unassembled WGS sequence"/>
</dbReference>
<sequence length="563" mass="59807">MPSAHVERELKVRLPADAAPDVVASLVADVRRGGASEADAPVGEHASTEAVASVEATDAVELVAVYHDTLDLRLARWGVTLRRREGGGDAGWHLKLPQPHDETADGVAERLELGAPLSAGEVGDPPAELHDLVAALVRDAPVRPLAQVRTLRRTWVVRDAAGAALVEVSDDAVQTARLGLDEAEEAAQPEGSETTDAQDGPGGGIEFREVEVEAATGTDGRPVEGSDAVVAALSAALEAVGATPSPSGKGVEALGAAALGPADVVVPADQHGDDGDGSAREALRAVLASQTQALLWADVAVRLGEPDGVHDFRVAARTLRSALRTFAPLLEEDWRDALRSELSWVAGAFGEARDAEVQRELLQHDAERLGSDDAEAAAGVVDRLLTQRYETAHAAALAQLRTRRYLELLEALVAAAREPLTTAVATHDVARGLRPLVTDAGRRLRGKADTLDLAVDAERWHRVRIHAKRARYAADALAATGSKRARRLAKALKKVTTVLGDVHDAAVSQEVLRDLAAEPDVTSEEGLALGLLIAAERDKERELQEAFLEVWPTVRKELRRFDD</sequence>
<dbReference type="OrthoDB" id="9777271at2"/>
<proteinExistence type="predicted"/>
<evidence type="ECO:0000313" key="4">
    <source>
        <dbReference type="Proteomes" id="UP000313849"/>
    </source>
</evidence>
<evidence type="ECO:0000259" key="2">
    <source>
        <dbReference type="PROSITE" id="PS51708"/>
    </source>
</evidence>
<comment type="caution">
    <text evidence="3">The sequence shown here is derived from an EMBL/GenBank/DDBJ whole genome shotgun (WGS) entry which is preliminary data.</text>
</comment>
<dbReference type="SMART" id="SM01118">
    <property type="entry name" value="CYTH"/>
    <property type="match status" value="1"/>
</dbReference>
<dbReference type="InterPro" id="IPR033469">
    <property type="entry name" value="CYTH-like_dom_sf"/>
</dbReference>
<dbReference type="PROSITE" id="PS51708">
    <property type="entry name" value="CHAD"/>
    <property type="match status" value="1"/>
</dbReference>
<dbReference type="InterPro" id="IPR038186">
    <property type="entry name" value="CHAD_dom_sf"/>
</dbReference>
<dbReference type="PANTHER" id="PTHR39339">
    <property type="entry name" value="SLR1444 PROTEIN"/>
    <property type="match status" value="1"/>
</dbReference>
<dbReference type="Gene3D" id="1.40.20.10">
    <property type="entry name" value="CHAD domain"/>
    <property type="match status" value="1"/>
</dbReference>
<dbReference type="SMART" id="SM00880">
    <property type="entry name" value="CHAD"/>
    <property type="match status" value="1"/>
</dbReference>
<evidence type="ECO:0000256" key="1">
    <source>
        <dbReference type="SAM" id="MobiDB-lite"/>
    </source>
</evidence>
<dbReference type="EMBL" id="VENP01000003">
    <property type="protein sequence ID" value="TNU76851.1"/>
    <property type="molecule type" value="Genomic_DNA"/>
</dbReference>
<dbReference type="CDD" id="cd07374">
    <property type="entry name" value="CYTH-like_Pase"/>
    <property type="match status" value="1"/>
</dbReference>